<feature type="transmembrane region" description="Helical" evidence="8">
    <location>
        <begin position="680"/>
        <end position="701"/>
    </location>
</feature>
<dbReference type="Proteomes" id="UP001281614">
    <property type="component" value="Unassembled WGS sequence"/>
</dbReference>
<evidence type="ECO:0000313" key="11">
    <source>
        <dbReference type="Proteomes" id="UP001281614"/>
    </source>
</evidence>
<evidence type="ECO:0000256" key="7">
    <source>
        <dbReference type="SAM" id="MobiDB-lite"/>
    </source>
</evidence>
<dbReference type="EMBL" id="VYYT01000006">
    <property type="protein sequence ID" value="KAK2779045.1"/>
    <property type="molecule type" value="Genomic_DNA"/>
</dbReference>
<dbReference type="SUPFAM" id="SSF103473">
    <property type="entry name" value="MFS general substrate transporter"/>
    <property type="match status" value="2"/>
</dbReference>
<feature type="transmembrane region" description="Helical" evidence="8">
    <location>
        <begin position="621"/>
        <end position="642"/>
    </location>
</feature>
<keyword evidence="6 8" id="KW-0472">Membrane</keyword>
<feature type="transmembrane region" description="Helical" evidence="8">
    <location>
        <begin position="527"/>
        <end position="548"/>
    </location>
</feature>
<dbReference type="Gene3D" id="1.20.1250.20">
    <property type="entry name" value="MFS general substrate transporter like domains"/>
    <property type="match status" value="2"/>
</dbReference>
<evidence type="ECO:0000256" key="4">
    <source>
        <dbReference type="ARBA" id="ARBA00022692"/>
    </source>
</evidence>
<feature type="compositionally biased region" description="Polar residues" evidence="7">
    <location>
        <begin position="242"/>
        <end position="261"/>
    </location>
</feature>
<keyword evidence="3" id="KW-0813">Transport</keyword>
<evidence type="ECO:0000256" key="5">
    <source>
        <dbReference type="ARBA" id="ARBA00022989"/>
    </source>
</evidence>
<feature type="transmembrane region" description="Helical" evidence="8">
    <location>
        <begin position="343"/>
        <end position="363"/>
    </location>
</feature>
<feature type="transmembrane region" description="Helical" evidence="8">
    <location>
        <begin position="790"/>
        <end position="809"/>
    </location>
</feature>
<evidence type="ECO:0000256" key="8">
    <source>
        <dbReference type="SAM" id="Phobius"/>
    </source>
</evidence>
<dbReference type="InterPro" id="IPR020846">
    <property type="entry name" value="MFS_dom"/>
</dbReference>
<feature type="transmembrane region" description="Helical" evidence="8">
    <location>
        <begin position="568"/>
        <end position="590"/>
    </location>
</feature>
<dbReference type="PANTHER" id="PTHR23501:SF12">
    <property type="entry name" value="MAJOR FACILITATOR SUPERFAMILY (MFS) PROFILE DOMAIN-CONTAINING PROTEIN-RELATED"/>
    <property type="match status" value="1"/>
</dbReference>
<evidence type="ECO:0000256" key="6">
    <source>
        <dbReference type="ARBA" id="ARBA00023136"/>
    </source>
</evidence>
<proteinExistence type="inferred from homology"/>
<feature type="transmembrane region" description="Helical" evidence="8">
    <location>
        <begin position="460"/>
        <end position="479"/>
    </location>
</feature>
<dbReference type="Pfam" id="PF07690">
    <property type="entry name" value="MFS_1"/>
    <property type="match status" value="2"/>
</dbReference>
<dbReference type="GO" id="GO:0022857">
    <property type="term" value="F:transmembrane transporter activity"/>
    <property type="evidence" value="ECO:0007669"/>
    <property type="project" value="InterPro"/>
</dbReference>
<evidence type="ECO:0000256" key="1">
    <source>
        <dbReference type="ARBA" id="ARBA00004141"/>
    </source>
</evidence>
<comment type="caution">
    <text evidence="10">The sequence shown here is derived from an EMBL/GenBank/DDBJ whole genome shotgun (WGS) entry which is preliminary data.</text>
</comment>
<accession>A0AAD9YUI6</accession>
<organism evidence="10 11">
    <name type="scientific">Colletotrichum kahawae</name>
    <name type="common">Coffee berry disease fungus</name>
    <dbReference type="NCBI Taxonomy" id="34407"/>
    <lineage>
        <taxon>Eukaryota</taxon>
        <taxon>Fungi</taxon>
        <taxon>Dikarya</taxon>
        <taxon>Ascomycota</taxon>
        <taxon>Pezizomycotina</taxon>
        <taxon>Sordariomycetes</taxon>
        <taxon>Hypocreomycetidae</taxon>
        <taxon>Glomerellales</taxon>
        <taxon>Glomerellaceae</taxon>
        <taxon>Colletotrichum</taxon>
        <taxon>Colletotrichum gloeosporioides species complex</taxon>
    </lineage>
</organism>
<dbReference type="GO" id="GO:0005886">
    <property type="term" value="C:plasma membrane"/>
    <property type="evidence" value="ECO:0007669"/>
    <property type="project" value="TreeGrafter"/>
</dbReference>
<feature type="region of interest" description="Disordered" evidence="7">
    <location>
        <begin position="232"/>
        <end position="265"/>
    </location>
</feature>
<dbReference type="AlphaFoldDB" id="A0AAD9YUI6"/>
<comment type="subcellular location">
    <subcellularLocation>
        <location evidence="1">Membrane</location>
        <topology evidence="1">Multi-pass membrane protein</topology>
    </subcellularLocation>
</comment>
<evidence type="ECO:0000256" key="2">
    <source>
        <dbReference type="ARBA" id="ARBA00007520"/>
    </source>
</evidence>
<dbReference type="InterPro" id="IPR011701">
    <property type="entry name" value="MFS"/>
</dbReference>
<gene>
    <name evidence="10" type="ORF">CKAH01_11465</name>
</gene>
<evidence type="ECO:0000313" key="10">
    <source>
        <dbReference type="EMBL" id="KAK2779045.1"/>
    </source>
</evidence>
<feature type="transmembrane region" description="Helical" evidence="8">
    <location>
        <begin position="713"/>
        <end position="736"/>
    </location>
</feature>
<keyword evidence="11" id="KW-1185">Reference proteome</keyword>
<comment type="similarity">
    <text evidence="2">Belongs to the major facilitator superfamily. TCR/Tet family.</text>
</comment>
<keyword evidence="5 8" id="KW-1133">Transmembrane helix</keyword>
<name>A0AAD9YUI6_COLKA</name>
<reference evidence="10" key="1">
    <citation type="submission" date="2023-02" db="EMBL/GenBank/DDBJ databases">
        <title>Colletotrichum kahawae CIFC_Que2 genome sequencing and assembly.</title>
        <authorList>
            <person name="Baroncelli R."/>
        </authorList>
    </citation>
    <scope>NUCLEOTIDE SEQUENCE</scope>
    <source>
        <strain evidence="10">CIFC_Que2</strain>
    </source>
</reference>
<feature type="transmembrane region" description="Helical" evidence="8">
    <location>
        <begin position="649"/>
        <end position="668"/>
    </location>
</feature>
<dbReference type="PANTHER" id="PTHR23501">
    <property type="entry name" value="MAJOR FACILITATOR SUPERFAMILY"/>
    <property type="match status" value="1"/>
</dbReference>
<feature type="domain" description="Major facilitator superfamily (MFS) profile" evidence="9">
    <location>
        <begin position="298"/>
        <end position="813"/>
    </location>
</feature>
<dbReference type="InterPro" id="IPR036259">
    <property type="entry name" value="MFS_trans_sf"/>
</dbReference>
<feature type="compositionally biased region" description="Basic and acidic residues" evidence="7">
    <location>
        <begin position="232"/>
        <end position="241"/>
    </location>
</feature>
<feature type="transmembrane region" description="Helical" evidence="8">
    <location>
        <begin position="396"/>
        <end position="417"/>
    </location>
</feature>
<dbReference type="PROSITE" id="PS50850">
    <property type="entry name" value="MFS"/>
    <property type="match status" value="1"/>
</dbReference>
<feature type="transmembrane region" description="Helical" evidence="8">
    <location>
        <begin position="500"/>
        <end position="521"/>
    </location>
</feature>
<evidence type="ECO:0000259" key="9">
    <source>
        <dbReference type="PROSITE" id="PS50850"/>
    </source>
</evidence>
<evidence type="ECO:0000256" key="3">
    <source>
        <dbReference type="ARBA" id="ARBA00022448"/>
    </source>
</evidence>
<feature type="transmembrane region" description="Helical" evidence="8">
    <location>
        <begin position="429"/>
        <end position="454"/>
    </location>
</feature>
<sequence>MPLIPNVYEDPGIEISSYAGCVLMIELALRCFDHRQAGSAAGFWDGYCALVKTTDDLFGILKPHLNAISVRTDPVAFSLYLNLRATEIFLHELAMVQSDEQGLPPLMTAESQRRATTAAFQISSAVRLNLPSPGQGDSDIIMLQAIFIAWPLTMALKAFHRELAVGGDRETVNGVVASSRLLLAALDHIEETGGHWHQSVEHVGSKLQEWDEKTGFDSLALMARMLHESCDPDKSHLEKHTNAANPSTENVVSPSTNSRNSDGGLVDNISPRSIHGWKVSSLQDTPVSDIIEQRLLTSIVSPSSGVLLTPLCFPPLSCSHLTTPSWQTFSPPSSTTSATSNCLPGSAQVALGTMFILLWGKIYGVFSIKWVYVFNIIMFEAGSTLCGAAPNIETLIVGRVIAGVGGSGMYSGTLTYVSILSNDQEKPAYLAGSTVIWGVGSVLGPVVGGAFAASSATWRWGFYINLPIGAAFAPAYFLLFPSVDPHPTKTFKEKLRLIDWISAVIFLAGSACLTVVGGVVYSFQSGIVTALWVVTGILLIAFIVVLKLHPLVAKENRLYPIHFFKQPLLVNMQLQVFLSSGVILAMTYYIPLYFQFIKVGILQIIQSSKADHLQGDGALQAGVRLLPLIMFMVVASMVNGFLMPRYGLIPIWYIGGSSLALIGAALMYTVDDSTANANIYGYSILVGAGAGFYIVAGFAIVQSLIPAYDIANAVGAMTISQDLGMVLFLAISGSLFHNIAVDKVGNALPDVSHEEIGNLIAGTSSSAFQALLGEEKNVVIPQIASAMKSVWAFFLAASAFSFVCSFPLARTENGGGKSRTVSPA</sequence>
<protein>
    <submittedName>
        <fullName evidence="10">Major facilitator superfamily transporter</fullName>
    </submittedName>
</protein>
<keyword evidence="4 8" id="KW-0812">Transmembrane</keyword>